<reference evidence="1 4" key="1">
    <citation type="submission" date="2019-10" db="EMBL/GenBank/DDBJ databases">
        <title>Comparative genomics of sulfur disproportionating microorganisms.</title>
        <authorList>
            <person name="Ward L.M."/>
            <person name="Bertran E."/>
            <person name="Johnston D."/>
        </authorList>
    </citation>
    <scope>NUCLEOTIDE SEQUENCE [LARGE SCALE GENOMIC DNA]</scope>
    <source>
        <strain evidence="1 4">DSM 3772</strain>
    </source>
</reference>
<dbReference type="RefSeq" id="WP_152940087.1">
    <property type="nucleotide sequence ID" value="NZ_CP045482.1"/>
</dbReference>
<sequence>MIEISQTTWSADKKNIIKFDGKCVIQVIKDIPPKSVINQACYIFFKTYTKSRIKEPEIYFLTLLYSTSQIANALAHVKFKEGDIVYVIKCCEKDINNFEQIQIKDNCERIALSTNAINSLI</sequence>
<reference evidence="2 3" key="2">
    <citation type="submission" date="2019-10" db="EMBL/GenBank/DDBJ databases">
        <title>Genome Sequences from Six Type Strain Members of the Archaeal Family Sulfolobaceae: Acidianus ambivalens, Acidianus infernus, Metallosphaera prunae, Stygiolobus azoricus, Sulfolobus metallicus, and Sulfurisphaera ohwakuensis.</title>
        <authorList>
            <person name="Counts J.A."/>
            <person name="Kelly R.M."/>
        </authorList>
    </citation>
    <scope>NUCLEOTIDE SEQUENCE [LARGE SCALE GENOMIC DNA]</scope>
    <source>
        <strain evidence="2 3">LEI 10</strain>
    </source>
</reference>
<dbReference type="Proteomes" id="UP000426328">
    <property type="component" value="Chromosome"/>
</dbReference>
<evidence type="ECO:0000313" key="4">
    <source>
        <dbReference type="Proteomes" id="UP000474054"/>
    </source>
</evidence>
<dbReference type="AlphaFoldDB" id="A0A650CXK3"/>
<protein>
    <submittedName>
        <fullName evidence="2">Uncharacterized protein</fullName>
    </submittedName>
</protein>
<organism evidence="2 3">
    <name type="scientific">Acidianus ambivalens</name>
    <name type="common">Desulfurolobus ambivalens</name>
    <dbReference type="NCBI Taxonomy" id="2283"/>
    <lineage>
        <taxon>Archaea</taxon>
        <taxon>Thermoproteota</taxon>
        <taxon>Thermoprotei</taxon>
        <taxon>Sulfolobales</taxon>
        <taxon>Sulfolobaceae</taxon>
        <taxon>Acidianus</taxon>
    </lineage>
</organism>
<proteinExistence type="predicted"/>
<evidence type="ECO:0000313" key="3">
    <source>
        <dbReference type="Proteomes" id="UP000426328"/>
    </source>
</evidence>
<gene>
    <name evidence="2" type="ORF">D1866_11815</name>
    <name evidence="1" type="ORF">GFB69_03255</name>
</gene>
<evidence type="ECO:0000313" key="1">
    <source>
        <dbReference type="EMBL" id="MQL54789.1"/>
    </source>
</evidence>
<name>A0A650CXK3_ACIAM</name>
<dbReference type="EMBL" id="WHYS01000001">
    <property type="protein sequence ID" value="MQL54789.1"/>
    <property type="molecule type" value="Genomic_DNA"/>
</dbReference>
<accession>A0A650CXK3</accession>
<dbReference type="KEGG" id="aamb:D1866_11815"/>
<dbReference type="GeneID" id="42780430"/>
<dbReference type="Proteomes" id="UP000474054">
    <property type="component" value="Unassembled WGS sequence"/>
</dbReference>
<keyword evidence="3" id="KW-1185">Reference proteome</keyword>
<dbReference type="EMBL" id="CP045482">
    <property type="protein sequence ID" value="QGR22581.1"/>
    <property type="molecule type" value="Genomic_DNA"/>
</dbReference>
<evidence type="ECO:0000313" key="2">
    <source>
        <dbReference type="EMBL" id="QGR22581.1"/>
    </source>
</evidence>